<dbReference type="PANTHER" id="PTHR43711">
    <property type="entry name" value="TWO-COMPONENT HISTIDINE KINASE"/>
    <property type="match status" value="1"/>
</dbReference>
<evidence type="ECO:0000256" key="4">
    <source>
        <dbReference type="ARBA" id="ARBA00022475"/>
    </source>
</evidence>
<feature type="transmembrane region" description="Helical" evidence="12">
    <location>
        <begin position="187"/>
        <end position="206"/>
    </location>
</feature>
<name>A0ABR9CSH7_9HYPH</name>
<dbReference type="InterPro" id="IPR004358">
    <property type="entry name" value="Sig_transdc_His_kin-like_C"/>
</dbReference>
<keyword evidence="4" id="KW-1003">Cell membrane</keyword>
<keyword evidence="6" id="KW-0808">Transferase</keyword>
<dbReference type="Gene3D" id="1.10.287.130">
    <property type="match status" value="1"/>
</dbReference>
<feature type="domain" description="Histidine kinase" evidence="13">
    <location>
        <begin position="349"/>
        <end position="568"/>
    </location>
</feature>
<keyword evidence="9 12" id="KW-1133">Transmembrane helix</keyword>
<keyword evidence="15" id="KW-1185">Reference proteome</keyword>
<dbReference type="InterPro" id="IPR007895">
    <property type="entry name" value="MASE1"/>
</dbReference>
<evidence type="ECO:0000256" key="9">
    <source>
        <dbReference type="ARBA" id="ARBA00022989"/>
    </source>
</evidence>
<organism evidence="14 15">
    <name type="scientific">Roseibium litorale</name>
    <dbReference type="NCBI Taxonomy" id="2803841"/>
    <lineage>
        <taxon>Bacteria</taxon>
        <taxon>Pseudomonadati</taxon>
        <taxon>Pseudomonadota</taxon>
        <taxon>Alphaproteobacteria</taxon>
        <taxon>Hyphomicrobiales</taxon>
        <taxon>Stappiaceae</taxon>
        <taxon>Roseibium</taxon>
    </lineage>
</organism>
<reference evidence="15" key="1">
    <citation type="submission" date="2020-09" db="EMBL/GenBank/DDBJ databases">
        <title>The genome sequence of strain Labrenzia suaedae 4C16A.</title>
        <authorList>
            <person name="Liu Y."/>
        </authorList>
    </citation>
    <scope>NUCLEOTIDE SEQUENCE [LARGE SCALE GENOMIC DNA]</scope>
    <source>
        <strain evidence="15">4C16A</strain>
    </source>
</reference>
<gene>
    <name evidence="14" type="ORF">IG616_19065</name>
</gene>
<dbReference type="InterPro" id="IPR003594">
    <property type="entry name" value="HATPase_dom"/>
</dbReference>
<evidence type="ECO:0000256" key="5">
    <source>
        <dbReference type="ARBA" id="ARBA00022553"/>
    </source>
</evidence>
<dbReference type="PANTHER" id="PTHR43711:SF1">
    <property type="entry name" value="HISTIDINE KINASE 1"/>
    <property type="match status" value="1"/>
</dbReference>
<sequence length="586" mass="63879">MNNMQEWQDPKAYDVHLEKPVTVQPAEKSASLVSPLFKAPSWLQLIVVAVVFCLLAYGCIVYTRESSRIATIWIANSALLAVLLEAPKARKYLFLAAAYIGNVAANLISGDSIPVAAFLAMNNSIEVLIAVLILLRGRDRVDLSKPSDLLSFFWAAGIFAPLAAAILAAMFLHFWAGTGFITVAQTWYLADALGLLTGTPFLIARLSSFDKKHELEAIRQPAGLLLLLACFGSTAIIFWYSQQSLHYLVLPLLYLTAYRIGLLGAAIGNTFLALVSIIFTFQGHGPFGALSADLETKVILLQLFIVTSALVSLVTAAIITQQRRMRAELSELTRMALTSSKAKSEFVANMSHELRTPLTSIRGVLGLLPQVLSGTLTDQGKSLVKIGVANADRLLRMINDILDTEQIESGKISVSLKALELGPILDNAVDMAHGYLPEKKITIVKAFEHPHLKATIDPSRLEQVLFNLLSNAIKFSPNEGTVTIGLKEIEGGSKVRIYVEDNGPGIPDSFRSRIFQKFEQADSGDARSKNGSGLGLSISKALVEAMHGTIGYQASAPTVFYIDLPLEEDQQDQYVANTDLKKYRTI</sequence>
<keyword evidence="11 12" id="KW-0472">Membrane</keyword>
<dbReference type="InterPro" id="IPR036097">
    <property type="entry name" value="HisK_dim/P_sf"/>
</dbReference>
<evidence type="ECO:0000256" key="11">
    <source>
        <dbReference type="ARBA" id="ARBA00023136"/>
    </source>
</evidence>
<evidence type="ECO:0000256" key="3">
    <source>
        <dbReference type="ARBA" id="ARBA00012438"/>
    </source>
</evidence>
<dbReference type="SMART" id="SM00388">
    <property type="entry name" value="HisKA"/>
    <property type="match status" value="1"/>
</dbReference>
<dbReference type="InterPro" id="IPR050736">
    <property type="entry name" value="Sensor_HK_Regulatory"/>
</dbReference>
<feature type="transmembrane region" description="Helical" evidence="12">
    <location>
        <begin position="149"/>
        <end position="175"/>
    </location>
</feature>
<dbReference type="Gene3D" id="3.30.565.10">
    <property type="entry name" value="Histidine kinase-like ATPase, C-terminal domain"/>
    <property type="match status" value="1"/>
</dbReference>
<feature type="transmembrane region" description="Helical" evidence="12">
    <location>
        <begin position="299"/>
        <end position="319"/>
    </location>
</feature>
<dbReference type="EMBL" id="JACYXI010000014">
    <property type="protein sequence ID" value="MBD8893653.1"/>
    <property type="molecule type" value="Genomic_DNA"/>
</dbReference>
<dbReference type="InterPro" id="IPR003661">
    <property type="entry name" value="HisK_dim/P_dom"/>
</dbReference>
<dbReference type="InterPro" id="IPR036890">
    <property type="entry name" value="HATPase_C_sf"/>
</dbReference>
<evidence type="ECO:0000256" key="10">
    <source>
        <dbReference type="ARBA" id="ARBA00023012"/>
    </source>
</evidence>
<evidence type="ECO:0000259" key="13">
    <source>
        <dbReference type="PROSITE" id="PS50109"/>
    </source>
</evidence>
<dbReference type="Pfam" id="PF05231">
    <property type="entry name" value="MASE1"/>
    <property type="match status" value="1"/>
</dbReference>
<dbReference type="PRINTS" id="PR00344">
    <property type="entry name" value="BCTRLSENSOR"/>
</dbReference>
<feature type="transmembrane region" description="Helical" evidence="12">
    <location>
        <begin position="218"/>
        <end position="240"/>
    </location>
</feature>
<dbReference type="CDD" id="cd00082">
    <property type="entry name" value="HisKA"/>
    <property type="match status" value="1"/>
</dbReference>
<reference evidence="14 15" key="2">
    <citation type="journal article" date="2021" name="Int. J. Syst. Evol. Microbiol.">
        <title>Roseibium litorale sp. nov., isolated from a tidal flat sediment and proposal for the reclassification of Labrenzia polysiphoniae as Roseibium polysiphoniae comb. nov.</title>
        <authorList>
            <person name="Liu Y."/>
            <person name="Pei T."/>
            <person name="Du J."/>
            <person name="Chao M."/>
            <person name="Deng M.R."/>
            <person name="Zhu H."/>
        </authorList>
    </citation>
    <scope>NUCLEOTIDE SEQUENCE [LARGE SCALE GENOMIC DNA]</scope>
    <source>
        <strain evidence="14 15">4C16A</strain>
    </source>
</reference>
<keyword evidence="5" id="KW-0597">Phosphoprotein</keyword>
<proteinExistence type="predicted"/>
<dbReference type="Pfam" id="PF00512">
    <property type="entry name" value="HisKA"/>
    <property type="match status" value="1"/>
</dbReference>
<dbReference type="EC" id="2.7.13.3" evidence="3"/>
<keyword evidence="7 12" id="KW-0812">Transmembrane</keyword>
<dbReference type="SMART" id="SM00387">
    <property type="entry name" value="HATPase_c"/>
    <property type="match status" value="1"/>
</dbReference>
<evidence type="ECO:0000313" key="15">
    <source>
        <dbReference type="Proteomes" id="UP000632063"/>
    </source>
</evidence>
<comment type="subcellular location">
    <subcellularLocation>
        <location evidence="2">Cell membrane</location>
        <topology evidence="2">Multi-pass membrane protein</topology>
    </subcellularLocation>
</comment>
<accession>A0ABR9CSH7</accession>
<dbReference type="Pfam" id="PF02518">
    <property type="entry name" value="HATPase_c"/>
    <property type="match status" value="1"/>
</dbReference>
<keyword evidence="10" id="KW-0902">Two-component regulatory system</keyword>
<dbReference type="Proteomes" id="UP000632063">
    <property type="component" value="Unassembled WGS sequence"/>
</dbReference>
<evidence type="ECO:0000256" key="6">
    <source>
        <dbReference type="ARBA" id="ARBA00022679"/>
    </source>
</evidence>
<protein>
    <recommendedName>
        <fullName evidence="3">histidine kinase</fullName>
        <ecNumber evidence="3">2.7.13.3</ecNumber>
    </recommendedName>
</protein>
<feature type="transmembrane region" description="Helical" evidence="12">
    <location>
        <begin position="69"/>
        <end position="86"/>
    </location>
</feature>
<dbReference type="SUPFAM" id="SSF55874">
    <property type="entry name" value="ATPase domain of HSP90 chaperone/DNA topoisomerase II/histidine kinase"/>
    <property type="match status" value="1"/>
</dbReference>
<feature type="transmembrane region" description="Helical" evidence="12">
    <location>
        <begin position="115"/>
        <end position="137"/>
    </location>
</feature>
<evidence type="ECO:0000256" key="12">
    <source>
        <dbReference type="SAM" id="Phobius"/>
    </source>
</evidence>
<dbReference type="InterPro" id="IPR005467">
    <property type="entry name" value="His_kinase_dom"/>
</dbReference>
<evidence type="ECO:0000256" key="2">
    <source>
        <dbReference type="ARBA" id="ARBA00004651"/>
    </source>
</evidence>
<evidence type="ECO:0000313" key="14">
    <source>
        <dbReference type="EMBL" id="MBD8893653.1"/>
    </source>
</evidence>
<evidence type="ECO:0000256" key="8">
    <source>
        <dbReference type="ARBA" id="ARBA00022777"/>
    </source>
</evidence>
<evidence type="ECO:0000256" key="7">
    <source>
        <dbReference type="ARBA" id="ARBA00022692"/>
    </source>
</evidence>
<feature type="transmembrane region" description="Helical" evidence="12">
    <location>
        <begin position="252"/>
        <end position="279"/>
    </location>
</feature>
<dbReference type="PROSITE" id="PS50109">
    <property type="entry name" value="HIS_KIN"/>
    <property type="match status" value="1"/>
</dbReference>
<keyword evidence="8" id="KW-0418">Kinase</keyword>
<evidence type="ECO:0000256" key="1">
    <source>
        <dbReference type="ARBA" id="ARBA00000085"/>
    </source>
</evidence>
<comment type="catalytic activity">
    <reaction evidence="1">
        <text>ATP + protein L-histidine = ADP + protein N-phospho-L-histidine.</text>
        <dbReference type="EC" id="2.7.13.3"/>
    </reaction>
</comment>
<dbReference type="SUPFAM" id="SSF47384">
    <property type="entry name" value="Homodimeric domain of signal transducing histidine kinase"/>
    <property type="match status" value="1"/>
</dbReference>
<feature type="transmembrane region" description="Helical" evidence="12">
    <location>
        <begin position="42"/>
        <end position="62"/>
    </location>
</feature>
<comment type="caution">
    <text evidence="14">The sequence shown here is derived from an EMBL/GenBank/DDBJ whole genome shotgun (WGS) entry which is preliminary data.</text>
</comment>
<dbReference type="RefSeq" id="WP_192149853.1">
    <property type="nucleotide sequence ID" value="NZ_JACYXI010000014.1"/>
</dbReference>